<dbReference type="Gene3D" id="1.20.1440.60">
    <property type="entry name" value="23S rRNA-intervening sequence"/>
    <property type="match status" value="1"/>
</dbReference>
<keyword evidence="2" id="KW-1185">Reference proteome</keyword>
<protein>
    <submittedName>
        <fullName evidence="1">Four helix bundle protein</fullName>
    </submittedName>
</protein>
<dbReference type="SUPFAM" id="SSF158446">
    <property type="entry name" value="IVS-encoded protein-like"/>
    <property type="match status" value="1"/>
</dbReference>
<dbReference type="Pfam" id="PF05635">
    <property type="entry name" value="23S_rRNA_IVP"/>
    <property type="match status" value="1"/>
</dbReference>
<dbReference type="RefSeq" id="WP_264810591.1">
    <property type="nucleotide sequence ID" value="NZ_CP110226.1"/>
</dbReference>
<proteinExistence type="predicted"/>
<dbReference type="PANTHER" id="PTHR38471:SF2">
    <property type="entry name" value="FOUR HELIX BUNDLE PROTEIN"/>
    <property type="match status" value="1"/>
</dbReference>
<gene>
    <name evidence="1" type="ORF">OM944_05195</name>
</gene>
<dbReference type="NCBIfam" id="TIGR02436">
    <property type="entry name" value="four helix bundle protein"/>
    <property type="match status" value="1"/>
</dbReference>
<reference evidence="1" key="1">
    <citation type="submission" date="2022-10" db="EMBL/GenBank/DDBJ databases">
        <title>Algoriphagus sp. a novel bacteria isolate from halophytes salicornia europaea.</title>
        <authorList>
            <person name="Peng Y."/>
            <person name="Jiang L."/>
            <person name="Lee J."/>
        </authorList>
    </citation>
    <scope>NUCLEOTIDE SEQUENCE</scope>
    <source>
        <strain evidence="1">TR-M5</strain>
    </source>
</reference>
<name>A0ABY6MNB6_9BACT</name>
<sequence length="146" mass="17305">MYQNFYIYGFEKLEVCQKARRLRVEIKLLSKSFPTDEKFDLTSQIRRSSSSVATNLAEGSGRASSMDQAHFTTISYSSALETIDHLNYACGMKYIDSGILYTFRLKLDEILKNLNALYKFQKRRKLHLKNMWQPIQFDYEFFQFYN</sequence>
<evidence type="ECO:0000313" key="1">
    <source>
        <dbReference type="EMBL" id="UZD23887.1"/>
    </source>
</evidence>
<dbReference type="InterPro" id="IPR012657">
    <property type="entry name" value="23S_rRNA-intervening_sequence"/>
</dbReference>
<dbReference type="CDD" id="cd16377">
    <property type="entry name" value="23S_rRNA_IVP_like"/>
    <property type="match status" value="1"/>
</dbReference>
<dbReference type="Proteomes" id="UP001163156">
    <property type="component" value="Chromosome"/>
</dbReference>
<evidence type="ECO:0000313" key="2">
    <source>
        <dbReference type="Proteomes" id="UP001163156"/>
    </source>
</evidence>
<dbReference type="EMBL" id="CP110226">
    <property type="protein sequence ID" value="UZD23887.1"/>
    <property type="molecule type" value="Genomic_DNA"/>
</dbReference>
<organism evidence="1 2">
    <name type="scientific">Algoriphagus halophytocola</name>
    <dbReference type="NCBI Taxonomy" id="2991499"/>
    <lineage>
        <taxon>Bacteria</taxon>
        <taxon>Pseudomonadati</taxon>
        <taxon>Bacteroidota</taxon>
        <taxon>Cytophagia</taxon>
        <taxon>Cytophagales</taxon>
        <taxon>Cyclobacteriaceae</taxon>
        <taxon>Algoriphagus</taxon>
    </lineage>
</organism>
<dbReference type="PANTHER" id="PTHR38471">
    <property type="entry name" value="FOUR HELIX BUNDLE PROTEIN"/>
    <property type="match status" value="1"/>
</dbReference>
<accession>A0ABY6MNB6</accession>
<dbReference type="InterPro" id="IPR036583">
    <property type="entry name" value="23S_rRNA_IVS_sf"/>
</dbReference>